<dbReference type="EMBL" id="JAMKFB020000015">
    <property type="protein sequence ID" value="KAL0175184.1"/>
    <property type="molecule type" value="Genomic_DNA"/>
</dbReference>
<evidence type="ECO:0000256" key="1">
    <source>
        <dbReference type="ARBA" id="ARBA00004370"/>
    </source>
</evidence>
<keyword evidence="3" id="KW-0393">Immunoglobulin domain</keyword>
<feature type="non-terminal residue" evidence="5">
    <location>
        <position position="1"/>
    </location>
</feature>
<dbReference type="InterPro" id="IPR053896">
    <property type="entry name" value="BTN3A2-like_Ig-C"/>
</dbReference>
<evidence type="ECO:0000313" key="5">
    <source>
        <dbReference type="EMBL" id="KAL0175184.1"/>
    </source>
</evidence>
<feature type="domain" description="Ig-like" evidence="4">
    <location>
        <begin position="5"/>
        <end position="75"/>
    </location>
</feature>
<proteinExistence type="predicted"/>
<sequence>KYSVPTVKTNCSAHKHSDGDAGMNCQLSCSAMGGYPQSTVTWAGLNPSLTSVVYSWSSDKDSKTWTINQTIVYNCEQQTNVSCAIGGTVSYT</sequence>
<dbReference type="Gene3D" id="2.60.40.10">
    <property type="entry name" value="Immunoglobulins"/>
    <property type="match status" value="1"/>
</dbReference>
<keyword evidence="2" id="KW-0472">Membrane</keyword>
<evidence type="ECO:0000313" key="6">
    <source>
        <dbReference type="Proteomes" id="UP001529510"/>
    </source>
</evidence>
<dbReference type="Proteomes" id="UP001529510">
    <property type="component" value="Unassembled WGS sequence"/>
</dbReference>
<dbReference type="Pfam" id="PF22705">
    <property type="entry name" value="C2-set_3"/>
    <property type="match status" value="1"/>
</dbReference>
<evidence type="ECO:0000256" key="3">
    <source>
        <dbReference type="ARBA" id="ARBA00023319"/>
    </source>
</evidence>
<name>A0ABD0PMA0_CIRMR</name>
<dbReference type="InterPro" id="IPR013783">
    <property type="entry name" value="Ig-like_fold"/>
</dbReference>
<dbReference type="InterPro" id="IPR007110">
    <property type="entry name" value="Ig-like_dom"/>
</dbReference>
<organism evidence="5 6">
    <name type="scientific">Cirrhinus mrigala</name>
    <name type="common">Mrigala</name>
    <dbReference type="NCBI Taxonomy" id="683832"/>
    <lineage>
        <taxon>Eukaryota</taxon>
        <taxon>Metazoa</taxon>
        <taxon>Chordata</taxon>
        <taxon>Craniata</taxon>
        <taxon>Vertebrata</taxon>
        <taxon>Euteleostomi</taxon>
        <taxon>Actinopterygii</taxon>
        <taxon>Neopterygii</taxon>
        <taxon>Teleostei</taxon>
        <taxon>Ostariophysi</taxon>
        <taxon>Cypriniformes</taxon>
        <taxon>Cyprinidae</taxon>
        <taxon>Labeoninae</taxon>
        <taxon>Labeonini</taxon>
        <taxon>Cirrhinus</taxon>
    </lineage>
</organism>
<evidence type="ECO:0000259" key="4">
    <source>
        <dbReference type="PROSITE" id="PS50835"/>
    </source>
</evidence>
<protein>
    <recommendedName>
        <fullName evidence="4">Ig-like domain-containing protein</fullName>
    </recommendedName>
</protein>
<feature type="non-terminal residue" evidence="5">
    <location>
        <position position="92"/>
    </location>
</feature>
<evidence type="ECO:0000256" key="2">
    <source>
        <dbReference type="ARBA" id="ARBA00023136"/>
    </source>
</evidence>
<dbReference type="InterPro" id="IPR036179">
    <property type="entry name" value="Ig-like_dom_sf"/>
</dbReference>
<keyword evidence="6" id="KW-1185">Reference proteome</keyword>
<dbReference type="PROSITE" id="PS50835">
    <property type="entry name" value="IG_LIKE"/>
    <property type="match status" value="1"/>
</dbReference>
<dbReference type="SUPFAM" id="SSF48726">
    <property type="entry name" value="Immunoglobulin"/>
    <property type="match status" value="1"/>
</dbReference>
<dbReference type="AlphaFoldDB" id="A0ABD0PMA0"/>
<gene>
    <name evidence="5" type="ORF">M9458_031152</name>
</gene>
<dbReference type="GO" id="GO:0016020">
    <property type="term" value="C:membrane"/>
    <property type="evidence" value="ECO:0007669"/>
    <property type="project" value="UniProtKB-SubCell"/>
</dbReference>
<reference evidence="5 6" key="1">
    <citation type="submission" date="2024-05" db="EMBL/GenBank/DDBJ databases">
        <title>Genome sequencing and assembly of Indian major carp, Cirrhinus mrigala (Hamilton, 1822).</title>
        <authorList>
            <person name="Mohindra V."/>
            <person name="Chowdhury L.M."/>
            <person name="Lal K."/>
            <person name="Jena J.K."/>
        </authorList>
    </citation>
    <scope>NUCLEOTIDE SEQUENCE [LARGE SCALE GENOMIC DNA]</scope>
    <source>
        <strain evidence="5">CM1030</strain>
        <tissue evidence="5">Blood</tissue>
    </source>
</reference>
<comment type="subcellular location">
    <subcellularLocation>
        <location evidence="1">Membrane</location>
    </subcellularLocation>
</comment>
<comment type="caution">
    <text evidence="5">The sequence shown here is derived from an EMBL/GenBank/DDBJ whole genome shotgun (WGS) entry which is preliminary data.</text>
</comment>
<accession>A0ABD0PMA0</accession>